<evidence type="ECO:0000313" key="5">
    <source>
        <dbReference type="Proteomes" id="UP000198741"/>
    </source>
</evidence>
<dbReference type="GO" id="GO:0004143">
    <property type="term" value="F:ATP-dependent diacylglycerol kinase activity"/>
    <property type="evidence" value="ECO:0007669"/>
    <property type="project" value="TreeGrafter"/>
</dbReference>
<dbReference type="Gene3D" id="2.60.200.40">
    <property type="match status" value="1"/>
</dbReference>
<evidence type="ECO:0000256" key="1">
    <source>
        <dbReference type="ARBA" id="ARBA00001946"/>
    </source>
</evidence>
<dbReference type="GO" id="GO:0005886">
    <property type="term" value="C:plasma membrane"/>
    <property type="evidence" value="ECO:0007669"/>
    <property type="project" value="TreeGrafter"/>
</dbReference>
<proteinExistence type="inferred from homology"/>
<dbReference type="InterPro" id="IPR016064">
    <property type="entry name" value="NAD/diacylglycerol_kinase_sf"/>
</dbReference>
<dbReference type="PROSITE" id="PS50146">
    <property type="entry name" value="DAGK"/>
    <property type="match status" value="1"/>
</dbReference>
<dbReference type="InterPro" id="IPR017438">
    <property type="entry name" value="ATP-NAD_kinase_N"/>
</dbReference>
<dbReference type="EMBL" id="LT629710">
    <property type="protein sequence ID" value="SDO26410.1"/>
    <property type="molecule type" value="Genomic_DNA"/>
</dbReference>
<dbReference type="Gene3D" id="3.40.50.10330">
    <property type="entry name" value="Probable inorganic polyphosphate/atp-NAD kinase, domain 1"/>
    <property type="match status" value="1"/>
</dbReference>
<evidence type="ECO:0000256" key="2">
    <source>
        <dbReference type="ARBA" id="ARBA00005983"/>
    </source>
</evidence>
<protein>
    <submittedName>
        <fullName evidence="4">Diacylglycerol kinase family enzyme</fullName>
    </submittedName>
</protein>
<sequence>MRAMMIVNPHATATTERRRDLLAHALAAEVRLVVAQTDHRGHAAELAAKAVSGGAELIVVHGGDGTVNEVVNGIMTAGAGRDAPMIAVVPGGSTNVFARAMGIDQDPVLATEQILEALIVRQHPRTISLGRVDDRYFTFNAGMGLDAEVVAAVESRRATGRAISNALHVRKAISEYFRTDRRHPRLTLTIDGVPAPTPAHLVFVSNVDPWTYFEGRAVRTNPGTSADRGLGVFALTSLRLPTVLRVSSQLLRTDGDPSSRHLLRKDDVNSITVSCSEPVALQVDGDYLGLRTGATFTSVPGALRVLTGAPVRLHDEMSGS</sequence>
<dbReference type="Pfam" id="PF00781">
    <property type="entry name" value="DAGK_cat"/>
    <property type="match status" value="1"/>
</dbReference>
<dbReference type="STRING" id="1090615.SAMN04515671_0357"/>
<evidence type="ECO:0000259" key="3">
    <source>
        <dbReference type="PROSITE" id="PS50146"/>
    </source>
</evidence>
<dbReference type="PANTHER" id="PTHR12358:SF106">
    <property type="entry name" value="LIPID KINASE YEGS"/>
    <property type="match status" value="1"/>
</dbReference>
<dbReference type="SMART" id="SM00046">
    <property type="entry name" value="DAGKc"/>
    <property type="match status" value="1"/>
</dbReference>
<keyword evidence="4" id="KW-0418">Kinase</keyword>
<organism evidence="4 5">
    <name type="scientific">Nakamurella panacisegetis</name>
    <dbReference type="NCBI Taxonomy" id="1090615"/>
    <lineage>
        <taxon>Bacteria</taxon>
        <taxon>Bacillati</taxon>
        <taxon>Actinomycetota</taxon>
        <taxon>Actinomycetes</taxon>
        <taxon>Nakamurellales</taxon>
        <taxon>Nakamurellaceae</taxon>
        <taxon>Nakamurella</taxon>
    </lineage>
</organism>
<dbReference type="SUPFAM" id="SSF111331">
    <property type="entry name" value="NAD kinase/diacylglycerol kinase-like"/>
    <property type="match status" value="1"/>
</dbReference>
<dbReference type="InterPro" id="IPR001206">
    <property type="entry name" value="Diacylglycerol_kinase_cat_dom"/>
</dbReference>
<keyword evidence="5" id="KW-1185">Reference proteome</keyword>
<dbReference type="PANTHER" id="PTHR12358">
    <property type="entry name" value="SPHINGOSINE KINASE"/>
    <property type="match status" value="1"/>
</dbReference>
<comment type="cofactor">
    <cofactor evidence="1">
        <name>Mg(2+)</name>
        <dbReference type="ChEBI" id="CHEBI:18420"/>
    </cofactor>
</comment>
<reference evidence="4 5" key="1">
    <citation type="submission" date="2016-10" db="EMBL/GenBank/DDBJ databases">
        <authorList>
            <person name="de Groot N.N."/>
        </authorList>
    </citation>
    <scope>NUCLEOTIDE SEQUENCE [LARGE SCALE GENOMIC DNA]</scope>
    <source>
        <strain evidence="5">P4-7,KCTC 19426,CECT 7604</strain>
    </source>
</reference>
<dbReference type="RefSeq" id="WP_090474270.1">
    <property type="nucleotide sequence ID" value="NZ_LT629710.1"/>
</dbReference>
<accession>A0A1H0I5G3</accession>
<dbReference type="Proteomes" id="UP000198741">
    <property type="component" value="Chromosome I"/>
</dbReference>
<dbReference type="InterPro" id="IPR050187">
    <property type="entry name" value="Lipid_Phosphate_FormReg"/>
</dbReference>
<gene>
    <name evidence="4" type="ORF">SAMN04515671_0357</name>
</gene>
<dbReference type="OrthoDB" id="142078at2"/>
<comment type="similarity">
    <text evidence="2">Belongs to the diacylglycerol/lipid kinase family.</text>
</comment>
<name>A0A1H0I5G3_9ACTN</name>
<feature type="domain" description="DAGKc" evidence="3">
    <location>
        <begin position="1"/>
        <end position="136"/>
    </location>
</feature>
<keyword evidence="4" id="KW-0808">Transferase</keyword>
<evidence type="ECO:0000313" key="4">
    <source>
        <dbReference type="EMBL" id="SDO26410.1"/>
    </source>
</evidence>
<dbReference type="AlphaFoldDB" id="A0A1H0I5G3"/>